<feature type="region of interest" description="Disordered" evidence="1">
    <location>
        <begin position="1"/>
        <end position="91"/>
    </location>
</feature>
<protein>
    <submittedName>
        <fullName evidence="2">Uncharacterized protein</fullName>
    </submittedName>
</protein>
<dbReference type="Proteomes" id="UP000001611">
    <property type="component" value="Chromosome 3"/>
</dbReference>
<dbReference type="InParanoid" id="G2X3C4"/>
<dbReference type="EMBL" id="DS572702">
    <property type="protein sequence ID" value="EGY23471.1"/>
    <property type="molecule type" value="Genomic_DNA"/>
</dbReference>
<evidence type="ECO:0000256" key="1">
    <source>
        <dbReference type="SAM" id="MobiDB-lite"/>
    </source>
</evidence>
<dbReference type="GeneID" id="20706372"/>
<gene>
    <name evidence="2" type="ORF">VDAG_04909</name>
</gene>
<evidence type="ECO:0000313" key="3">
    <source>
        <dbReference type="Proteomes" id="UP000001611"/>
    </source>
</evidence>
<name>G2X3C4_VERDV</name>
<dbReference type="KEGG" id="vda:VDAG_04909"/>
<proteinExistence type="predicted"/>
<feature type="compositionally biased region" description="Polar residues" evidence="1">
    <location>
        <begin position="23"/>
        <end position="35"/>
    </location>
</feature>
<dbReference type="HOGENOM" id="CLU_1797925_0_0_1"/>
<reference evidence="2 3" key="1">
    <citation type="submission" date="2008-03" db="EMBL/GenBank/DDBJ databases">
        <title>The Genome Sequence of Verticillium dahliae VdLs.17.</title>
        <authorList>
            <consortium name="The Broad Institute Genome Sequencing Platform"/>
            <person name="Ma L.-J.J."/>
            <person name="Klosterman S.J."/>
            <person name="Subbarao K."/>
            <person name="Dobinson K."/>
            <person name="Veronese P."/>
            <person name="Kang S."/>
            <person name="Gold S.E."/>
            <person name="Young S."/>
            <person name="Jaffe D."/>
            <person name="Gnerre S."/>
            <person name="Berlin A."/>
            <person name="Heiman D."/>
            <person name="Hepburn T."/>
            <person name="Sykes S."/>
            <person name="Alvarado L."/>
            <person name="Kodira C.D."/>
            <person name="Lander E."/>
            <person name="Galagan J."/>
            <person name="Nusbaum C."/>
            <person name="Birren B."/>
        </authorList>
    </citation>
    <scope>NUCLEOTIDE SEQUENCE [LARGE SCALE GENOMIC DNA]</scope>
    <source>
        <strain evidence="3">VdLs.17 / ATCC MYA-4575 / FGSC 10137</strain>
    </source>
</reference>
<sequence>MSSKACPQRYSHLLPQAADPSVLVSQSTESVNKNPTAGGGIAGLSSNPAQAAPAPVQRTAEVASVAAESPLRTSPSPRHSPSPPRYDSPQAIYGRYTAARSAWYDARPRGSIKTNQEYRRAMGLPLRYDKKSYEWCIDYKQMTK</sequence>
<organism evidence="2 3">
    <name type="scientific">Verticillium dahliae (strain VdLs.17 / ATCC MYA-4575 / FGSC 10137)</name>
    <name type="common">Verticillium wilt</name>
    <dbReference type="NCBI Taxonomy" id="498257"/>
    <lineage>
        <taxon>Eukaryota</taxon>
        <taxon>Fungi</taxon>
        <taxon>Dikarya</taxon>
        <taxon>Ascomycota</taxon>
        <taxon>Pezizomycotina</taxon>
        <taxon>Sordariomycetes</taxon>
        <taxon>Hypocreomycetidae</taxon>
        <taxon>Glomerellales</taxon>
        <taxon>Plectosphaerellaceae</taxon>
        <taxon>Verticillium</taxon>
    </lineage>
</organism>
<dbReference type="AlphaFoldDB" id="G2X3C4"/>
<dbReference type="RefSeq" id="XP_009652808.1">
    <property type="nucleotide sequence ID" value="XM_009654513.1"/>
</dbReference>
<keyword evidence="3" id="KW-1185">Reference proteome</keyword>
<evidence type="ECO:0000313" key="2">
    <source>
        <dbReference type="EMBL" id="EGY23471.1"/>
    </source>
</evidence>
<accession>G2X3C4</accession>